<gene>
    <name evidence="3" type="ORF">AMAG_00307</name>
</gene>
<feature type="region of interest" description="Disordered" evidence="1">
    <location>
        <begin position="650"/>
        <end position="669"/>
    </location>
</feature>
<dbReference type="InterPro" id="IPR016135">
    <property type="entry name" value="UBQ-conjugating_enzyme/RWD"/>
</dbReference>
<dbReference type="PROSITE" id="PS50127">
    <property type="entry name" value="UBC_2"/>
    <property type="match status" value="1"/>
</dbReference>
<proteinExistence type="predicted"/>
<dbReference type="eggNOG" id="KOG0428">
    <property type="taxonomic scope" value="Eukaryota"/>
</dbReference>
<feature type="domain" description="UBC core" evidence="2">
    <location>
        <begin position="27"/>
        <end position="206"/>
    </location>
</feature>
<dbReference type="InterPro" id="IPR036047">
    <property type="entry name" value="F-box-like_dom_sf"/>
</dbReference>
<dbReference type="EMBL" id="GG745328">
    <property type="protein sequence ID" value="KNE54328.1"/>
    <property type="molecule type" value="Genomic_DNA"/>
</dbReference>
<keyword evidence="4" id="KW-1185">Reference proteome</keyword>
<dbReference type="InterPro" id="IPR000608">
    <property type="entry name" value="UBC"/>
</dbReference>
<dbReference type="AlphaFoldDB" id="A0A0L0RVI8"/>
<dbReference type="InterPro" id="IPR051324">
    <property type="entry name" value="Stress/Tellurium_Resist"/>
</dbReference>
<feature type="region of interest" description="Disordered" evidence="1">
    <location>
        <begin position="1"/>
        <end position="24"/>
    </location>
</feature>
<dbReference type="PANTHER" id="PTHR32097">
    <property type="entry name" value="CAMP-BINDING PROTEIN 1-RELATED"/>
    <property type="match status" value="1"/>
</dbReference>
<dbReference type="Gene3D" id="3.10.110.10">
    <property type="entry name" value="Ubiquitin Conjugating Enzyme"/>
    <property type="match status" value="1"/>
</dbReference>
<dbReference type="STRING" id="578462.A0A0L0RVI8"/>
<dbReference type="Pfam" id="PF00179">
    <property type="entry name" value="UQ_con"/>
    <property type="match status" value="1"/>
</dbReference>
<name>A0A0L0RVI8_ALLM3</name>
<evidence type="ECO:0000313" key="3">
    <source>
        <dbReference type="EMBL" id="KNE54328.1"/>
    </source>
</evidence>
<dbReference type="Gene3D" id="1.20.1280.50">
    <property type="match status" value="1"/>
</dbReference>
<protein>
    <recommendedName>
        <fullName evidence="2">UBC core domain-containing protein</fullName>
    </recommendedName>
</protein>
<dbReference type="InterPro" id="IPR003325">
    <property type="entry name" value="TerD"/>
</dbReference>
<feature type="compositionally biased region" description="Polar residues" evidence="1">
    <location>
        <begin position="1"/>
        <end position="10"/>
    </location>
</feature>
<dbReference type="OrthoDB" id="109543at2759"/>
<reference evidence="3 4" key="1">
    <citation type="submission" date="2009-11" db="EMBL/GenBank/DDBJ databases">
        <title>Annotation of Allomyces macrogynus ATCC 38327.</title>
        <authorList>
            <consortium name="The Broad Institute Genome Sequencing Platform"/>
            <person name="Russ C."/>
            <person name="Cuomo C."/>
            <person name="Burger G."/>
            <person name="Gray M.W."/>
            <person name="Holland P.W.H."/>
            <person name="King N."/>
            <person name="Lang F.B.F."/>
            <person name="Roger A.J."/>
            <person name="Ruiz-Trillo I."/>
            <person name="Young S.K."/>
            <person name="Zeng Q."/>
            <person name="Gargeya S."/>
            <person name="Fitzgerald M."/>
            <person name="Haas B."/>
            <person name="Abouelleil A."/>
            <person name="Alvarado L."/>
            <person name="Arachchi H.M."/>
            <person name="Berlin A."/>
            <person name="Chapman S.B."/>
            <person name="Gearin G."/>
            <person name="Goldberg J."/>
            <person name="Griggs A."/>
            <person name="Gujja S."/>
            <person name="Hansen M."/>
            <person name="Heiman D."/>
            <person name="Howarth C."/>
            <person name="Larimer J."/>
            <person name="Lui A."/>
            <person name="MacDonald P.J.P."/>
            <person name="McCowen C."/>
            <person name="Montmayeur A."/>
            <person name="Murphy C."/>
            <person name="Neiman D."/>
            <person name="Pearson M."/>
            <person name="Priest M."/>
            <person name="Roberts A."/>
            <person name="Saif S."/>
            <person name="Shea T."/>
            <person name="Sisk P."/>
            <person name="Stolte C."/>
            <person name="Sykes S."/>
            <person name="Wortman J."/>
            <person name="Nusbaum C."/>
            <person name="Birren B."/>
        </authorList>
    </citation>
    <scope>NUCLEOTIDE SEQUENCE [LARGE SCALE GENOMIC DNA]</scope>
    <source>
        <strain evidence="3 4">ATCC 38327</strain>
    </source>
</reference>
<dbReference type="VEuPathDB" id="FungiDB:AMAG_00307"/>
<dbReference type="SUPFAM" id="SSF101447">
    <property type="entry name" value="Formin homology 2 domain (FH2 domain)"/>
    <property type="match status" value="1"/>
</dbReference>
<evidence type="ECO:0000313" key="4">
    <source>
        <dbReference type="Proteomes" id="UP000054350"/>
    </source>
</evidence>
<dbReference type="Pfam" id="PF12937">
    <property type="entry name" value="F-box-like"/>
    <property type="match status" value="1"/>
</dbReference>
<feature type="compositionally biased region" description="Pro residues" evidence="1">
    <location>
        <begin position="658"/>
        <end position="669"/>
    </location>
</feature>
<evidence type="ECO:0000259" key="2">
    <source>
        <dbReference type="PROSITE" id="PS50127"/>
    </source>
</evidence>
<dbReference type="SMART" id="SM00212">
    <property type="entry name" value="UBCc"/>
    <property type="match status" value="1"/>
</dbReference>
<accession>A0A0L0RVI8</accession>
<dbReference type="Pfam" id="PF02342">
    <property type="entry name" value="TerD"/>
    <property type="match status" value="1"/>
</dbReference>
<dbReference type="CDD" id="cd06974">
    <property type="entry name" value="TerD_like"/>
    <property type="match status" value="1"/>
</dbReference>
<dbReference type="Gene3D" id="2.60.60.30">
    <property type="entry name" value="sav2460 like domains"/>
    <property type="match status" value="1"/>
</dbReference>
<reference evidence="4" key="2">
    <citation type="submission" date="2009-11" db="EMBL/GenBank/DDBJ databases">
        <title>The Genome Sequence of Allomyces macrogynus strain ATCC 38327.</title>
        <authorList>
            <consortium name="The Broad Institute Genome Sequencing Platform"/>
            <person name="Russ C."/>
            <person name="Cuomo C."/>
            <person name="Shea T."/>
            <person name="Young S.K."/>
            <person name="Zeng Q."/>
            <person name="Koehrsen M."/>
            <person name="Haas B."/>
            <person name="Borodovsky M."/>
            <person name="Guigo R."/>
            <person name="Alvarado L."/>
            <person name="Berlin A."/>
            <person name="Borenstein D."/>
            <person name="Chen Z."/>
            <person name="Engels R."/>
            <person name="Freedman E."/>
            <person name="Gellesch M."/>
            <person name="Goldberg J."/>
            <person name="Griggs A."/>
            <person name="Gujja S."/>
            <person name="Heiman D."/>
            <person name="Hepburn T."/>
            <person name="Howarth C."/>
            <person name="Jen D."/>
            <person name="Larson L."/>
            <person name="Lewis B."/>
            <person name="Mehta T."/>
            <person name="Park D."/>
            <person name="Pearson M."/>
            <person name="Roberts A."/>
            <person name="Saif S."/>
            <person name="Shenoy N."/>
            <person name="Sisk P."/>
            <person name="Stolte C."/>
            <person name="Sykes S."/>
            <person name="Walk T."/>
            <person name="White J."/>
            <person name="Yandava C."/>
            <person name="Burger G."/>
            <person name="Gray M.W."/>
            <person name="Holland P.W.H."/>
            <person name="King N."/>
            <person name="Lang F.B.F."/>
            <person name="Roger A.J."/>
            <person name="Ruiz-Trillo I."/>
            <person name="Lander E."/>
            <person name="Nusbaum C."/>
        </authorList>
    </citation>
    <scope>NUCLEOTIDE SEQUENCE [LARGE SCALE GENOMIC DNA]</scope>
    <source>
        <strain evidence="4">ATCC 38327</strain>
    </source>
</reference>
<dbReference type="SUPFAM" id="SSF81383">
    <property type="entry name" value="F-box domain"/>
    <property type="match status" value="1"/>
</dbReference>
<sequence>MATLSASTCTDVPLQPSPKSTLRGQTPAVRRLMWDWKELRADPLDHVVAAPLEDNMLEWHVNLIGPAELSKMCPEVEMAQSVWHMVIRFSDFYPARPPSVVLCTSIPGHLNVLGARPRDGLFPVCMDMLETGNLKQTSTHQYTGWSSAYTVRSILMQLQALLWHRDMYKRATYKQLGAAVEKTRQFRCDSCGHARKTPFPPLPLKKMPPKSEEQEAATTRAVMLDMPRHVFDQLGHLRRILRENDAAFRQPKSVAKLDVAWAAAVAKQDKVPAVQQHPLVAQAKQRVEETKAAVMSHGQGTLKPSAPASRDAGALGGLPIELLLQVLGHATLSMNDIFRAAGTCRYLHWACQAADVWRGLVRKQSGLAGLARGWRYLYMAEHNQAVRDLRCWYTRVSFADDVLGLPVEITVNPRTKQVDYAMPTMAFLSRTAYYNLHVRVTPGDKRTFTHWLPLYLSEAHFDRALADVQRFVAALAQPGTASPVFDPSTINVVFPKLLNTCAVLLADRSLHASDTAIELYTQLHRVWVACLHRHPAQQANVEHRLARFMSGEVHRTKTAVPSLGDLLALLSVSEQYGWAQLAQPLLEEVMHRSVLWIGKSNPALIKKWQDDDRVAQAPDRELLAAAFEATAVSRRLVAFHVLFLDEHRGRQQAGATSQPPPPPPPPPPPQTVAEMALTADVLYGKLPMRVTARIQEGIRAILNETPHWGAWFQRLRVSVLSQLATTRWIHGAVAASLRKGYHTRHTVFSKIQSRGVSKILLRGESYSVAPTARKIAVEETWSSATGLFLDASVLLLDGAGNTREHVTYCHRKSQNGSVEHSGDTFVRDRNEGVHKMTIDLDKVPKSVMHLAFFMSAWAGASLKDIDAPYIRMTDGAQELCTYTFSESAVGEHKSVLMAVLSREVGKGGARSKWVMHATGVHGNGDVSSDRPMRDTARQCVKNGQQ</sequence>
<dbReference type="SUPFAM" id="SSF54495">
    <property type="entry name" value="UBC-like"/>
    <property type="match status" value="1"/>
</dbReference>
<dbReference type="InterPro" id="IPR001810">
    <property type="entry name" value="F-box_dom"/>
</dbReference>
<organism evidence="3 4">
    <name type="scientific">Allomyces macrogynus (strain ATCC 38327)</name>
    <name type="common">Allomyces javanicus var. macrogynus</name>
    <dbReference type="NCBI Taxonomy" id="578462"/>
    <lineage>
        <taxon>Eukaryota</taxon>
        <taxon>Fungi</taxon>
        <taxon>Fungi incertae sedis</taxon>
        <taxon>Blastocladiomycota</taxon>
        <taxon>Blastocladiomycetes</taxon>
        <taxon>Blastocladiales</taxon>
        <taxon>Blastocladiaceae</taxon>
        <taxon>Allomyces</taxon>
    </lineage>
</organism>
<evidence type="ECO:0000256" key="1">
    <source>
        <dbReference type="SAM" id="MobiDB-lite"/>
    </source>
</evidence>
<dbReference type="CDD" id="cd23955">
    <property type="entry name" value="UBCc_invertebrate"/>
    <property type="match status" value="1"/>
</dbReference>
<dbReference type="PANTHER" id="PTHR32097:SF17">
    <property type="entry name" value="CAMP-BINDING PROTEIN 1-RELATED"/>
    <property type="match status" value="1"/>
</dbReference>
<dbReference type="Proteomes" id="UP000054350">
    <property type="component" value="Unassembled WGS sequence"/>
</dbReference>